<dbReference type="PANTHER" id="PTHR35603">
    <property type="match status" value="1"/>
</dbReference>
<evidence type="ECO:0000256" key="1">
    <source>
        <dbReference type="ARBA" id="ARBA00004370"/>
    </source>
</evidence>
<keyword evidence="2" id="KW-0472">Membrane</keyword>
<reference evidence="5" key="1">
    <citation type="submission" date="2020-02" db="EMBL/GenBank/DDBJ databases">
        <authorList>
            <person name="Meier V. D."/>
        </authorList>
    </citation>
    <scope>NUCLEOTIDE SEQUENCE</scope>
    <source>
        <strain evidence="5">AVDCRST_MAG51</strain>
    </source>
</reference>
<dbReference type="Pfam" id="PF05433">
    <property type="entry name" value="Rick_17kDa_Anti"/>
    <property type="match status" value="1"/>
</dbReference>
<dbReference type="InterPro" id="IPR051407">
    <property type="entry name" value="Bact_OM_lipoprot/Surf_antigen"/>
</dbReference>
<dbReference type="AlphaFoldDB" id="A0A6J4PP05"/>
<sequence length="232" mass="24648">MKKSVVLSLLGLAAAGAAQAQQEVGRVISSTPVIQQVAVPRQVCNTQQVAVEQPTTGAGGVMGAIAGGALGSQIGSGSGRGVATVLGVLGGAVLGDRIESPGHSYQNVQQCSTQTYYENRAVSYNVVYEFAGKQYSVQLPHDPGPTVQLQITPMTSVPQQQQPSGPAYSAPVQPAPMVIAPAPVQTVSVIPNTVYAPVYYPRYYYPPVTLHLGYSRGWHHHGHGHRHRHHWR</sequence>
<dbReference type="InterPro" id="IPR008816">
    <property type="entry name" value="Gly_zipper_2TM_dom"/>
</dbReference>
<dbReference type="EMBL" id="CADCUX010000435">
    <property type="protein sequence ID" value="CAA9421644.1"/>
    <property type="molecule type" value="Genomic_DNA"/>
</dbReference>
<keyword evidence="3" id="KW-0732">Signal</keyword>
<evidence type="ECO:0000259" key="4">
    <source>
        <dbReference type="Pfam" id="PF05433"/>
    </source>
</evidence>
<comment type="subcellular location">
    <subcellularLocation>
        <location evidence="1">Membrane</location>
    </subcellularLocation>
</comment>
<dbReference type="PANTHER" id="PTHR35603:SF2">
    <property type="entry name" value="OUTER MEMBRANE LIPOPROTEIN"/>
    <property type="match status" value="1"/>
</dbReference>
<evidence type="ECO:0000313" key="5">
    <source>
        <dbReference type="EMBL" id="CAA9421644.1"/>
    </source>
</evidence>
<feature type="signal peptide" evidence="3">
    <location>
        <begin position="1"/>
        <end position="20"/>
    </location>
</feature>
<feature type="chain" id="PRO_5026682028" evidence="3">
    <location>
        <begin position="21"/>
        <end position="232"/>
    </location>
</feature>
<name>A0A6J4PP05_9BURK</name>
<evidence type="ECO:0000256" key="2">
    <source>
        <dbReference type="ARBA" id="ARBA00023136"/>
    </source>
</evidence>
<protein>
    <submittedName>
        <fullName evidence="5">FIG01200701: possible membrane protein</fullName>
    </submittedName>
</protein>
<evidence type="ECO:0000256" key="3">
    <source>
        <dbReference type="SAM" id="SignalP"/>
    </source>
</evidence>
<organism evidence="5">
    <name type="scientific">uncultured Ramlibacter sp</name>
    <dbReference type="NCBI Taxonomy" id="260755"/>
    <lineage>
        <taxon>Bacteria</taxon>
        <taxon>Pseudomonadati</taxon>
        <taxon>Pseudomonadota</taxon>
        <taxon>Betaproteobacteria</taxon>
        <taxon>Burkholderiales</taxon>
        <taxon>Comamonadaceae</taxon>
        <taxon>Ramlibacter</taxon>
        <taxon>environmental samples</taxon>
    </lineage>
</organism>
<dbReference type="GO" id="GO:0019867">
    <property type="term" value="C:outer membrane"/>
    <property type="evidence" value="ECO:0007669"/>
    <property type="project" value="InterPro"/>
</dbReference>
<accession>A0A6J4PP05</accession>
<gene>
    <name evidence="5" type="ORF">AVDCRST_MAG51-2059</name>
</gene>
<feature type="domain" description="Glycine zipper 2TM" evidence="4">
    <location>
        <begin position="58"/>
        <end position="99"/>
    </location>
</feature>
<proteinExistence type="predicted"/>